<dbReference type="OrthoDB" id="1465784at2"/>
<evidence type="ECO:0000256" key="1">
    <source>
        <dbReference type="PROSITE-ProRule" id="PRU00339"/>
    </source>
</evidence>
<feature type="repeat" description="TPR" evidence="1">
    <location>
        <begin position="75"/>
        <end position="108"/>
    </location>
</feature>
<sequence length="317" mass="36119">MKVVYSIRPLILAAIFCFTGVLCAQVEENADITTEVVEDTFQENFFEALKQKGIGNYDKALHYLTQCKSLNAGEPAVDFEMGRIYLLNRDYMAAEDHLLRAVKAAPSNVWYLNETVHLYLEQNALDKAVAITEEYQDQGWEQQLIMAGLYLKKGDEDKALAIVERVNNNHGPLAEAAAHRMKLSIMEKTEPEEEVQQEAETSATRGEGEEGNTPDHFRRELKTLADQKRYDRVLLKSTDAVSNFPAQPEFYYYRALGLLHTGDPEQAVAVAEEGLAYLLENKELELRFFQIMKEAYTELGNEDKIKEIDSKIEQLHN</sequence>
<feature type="region of interest" description="Disordered" evidence="2">
    <location>
        <begin position="189"/>
        <end position="215"/>
    </location>
</feature>
<reference evidence="4 5" key="1">
    <citation type="submission" date="2019-04" db="EMBL/GenBank/DDBJ databases">
        <title>Draft genome sequence of Robertkochia marina CC-AMO-30D.</title>
        <authorList>
            <person name="Hameed A."/>
            <person name="Lin S.-Y."/>
            <person name="Shahina M."/>
            <person name="Lai W.-A."/>
            <person name="Young C.-C."/>
        </authorList>
    </citation>
    <scope>NUCLEOTIDE SEQUENCE [LARGE SCALE GENOMIC DNA]</scope>
    <source>
        <strain evidence="4 5">CC-AMO-30D</strain>
    </source>
</reference>
<keyword evidence="3" id="KW-0732">Signal</keyword>
<keyword evidence="1" id="KW-0802">TPR repeat</keyword>
<evidence type="ECO:0000256" key="3">
    <source>
        <dbReference type="SAM" id="SignalP"/>
    </source>
</evidence>
<dbReference type="Proteomes" id="UP000305939">
    <property type="component" value="Unassembled WGS sequence"/>
</dbReference>
<dbReference type="RefSeq" id="WP_136334855.1">
    <property type="nucleotide sequence ID" value="NZ_QXMP01000001.1"/>
</dbReference>
<organism evidence="4 5">
    <name type="scientific">Robertkochia marina</name>
    <dbReference type="NCBI Taxonomy" id="1227945"/>
    <lineage>
        <taxon>Bacteria</taxon>
        <taxon>Pseudomonadati</taxon>
        <taxon>Bacteroidota</taxon>
        <taxon>Flavobacteriia</taxon>
        <taxon>Flavobacteriales</taxon>
        <taxon>Flavobacteriaceae</taxon>
        <taxon>Robertkochia</taxon>
    </lineage>
</organism>
<comment type="caution">
    <text evidence="4">The sequence shown here is derived from an EMBL/GenBank/DDBJ whole genome shotgun (WGS) entry which is preliminary data.</text>
</comment>
<dbReference type="InterPro" id="IPR011990">
    <property type="entry name" value="TPR-like_helical_dom_sf"/>
</dbReference>
<feature type="signal peptide" evidence="3">
    <location>
        <begin position="1"/>
        <end position="24"/>
    </location>
</feature>
<dbReference type="InterPro" id="IPR019734">
    <property type="entry name" value="TPR_rpt"/>
</dbReference>
<keyword evidence="5" id="KW-1185">Reference proteome</keyword>
<evidence type="ECO:0000256" key="2">
    <source>
        <dbReference type="SAM" id="MobiDB-lite"/>
    </source>
</evidence>
<evidence type="ECO:0000313" key="4">
    <source>
        <dbReference type="EMBL" id="THD69365.1"/>
    </source>
</evidence>
<dbReference type="SUPFAM" id="SSF48452">
    <property type="entry name" value="TPR-like"/>
    <property type="match status" value="1"/>
</dbReference>
<dbReference type="PROSITE" id="PS50005">
    <property type="entry name" value="TPR"/>
    <property type="match status" value="1"/>
</dbReference>
<accession>A0A4S3M3N3</accession>
<proteinExistence type="predicted"/>
<evidence type="ECO:0000313" key="5">
    <source>
        <dbReference type="Proteomes" id="UP000305939"/>
    </source>
</evidence>
<dbReference type="SMART" id="SM00028">
    <property type="entry name" value="TPR"/>
    <property type="match status" value="3"/>
</dbReference>
<name>A0A4S3M3N3_9FLAO</name>
<dbReference type="EMBL" id="SSMC01000001">
    <property type="protein sequence ID" value="THD69365.1"/>
    <property type="molecule type" value="Genomic_DNA"/>
</dbReference>
<protein>
    <submittedName>
        <fullName evidence="4">Tetratricopeptide repeat protein</fullName>
    </submittedName>
</protein>
<feature type="chain" id="PRO_5020934387" evidence="3">
    <location>
        <begin position="25"/>
        <end position="317"/>
    </location>
</feature>
<gene>
    <name evidence="4" type="ORF">E7Z59_03295</name>
</gene>
<dbReference type="Gene3D" id="1.25.40.10">
    <property type="entry name" value="Tetratricopeptide repeat domain"/>
    <property type="match status" value="2"/>
</dbReference>
<dbReference type="AlphaFoldDB" id="A0A4S3M3N3"/>